<reference evidence="2" key="1">
    <citation type="submission" date="2014-11" db="EMBL/GenBank/DDBJ databases">
        <authorList>
            <person name="Amaro Gonzalez C."/>
        </authorList>
    </citation>
    <scope>NUCLEOTIDE SEQUENCE</scope>
</reference>
<evidence type="ECO:0000256" key="1">
    <source>
        <dbReference type="SAM" id="MobiDB-lite"/>
    </source>
</evidence>
<evidence type="ECO:0000313" key="2">
    <source>
        <dbReference type="EMBL" id="JAH32921.1"/>
    </source>
</evidence>
<feature type="compositionally biased region" description="Basic and acidic residues" evidence="1">
    <location>
        <begin position="1"/>
        <end position="11"/>
    </location>
</feature>
<dbReference type="AlphaFoldDB" id="A0A0E9RUS9"/>
<protein>
    <submittedName>
        <fullName evidence="2">Uncharacterized protein</fullName>
    </submittedName>
</protein>
<reference evidence="2" key="2">
    <citation type="journal article" date="2015" name="Fish Shellfish Immunol.">
        <title>Early steps in the European eel (Anguilla anguilla)-Vibrio vulnificus interaction in the gills: Role of the RtxA13 toxin.</title>
        <authorList>
            <person name="Callol A."/>
            <person name="Pajuelo D."/>
            <person name="Ebbesson L."/>
            <person name="Teles M."/>
            <person name="MacKenzie S."/>
            <person name="Amaro C."/>
        </authorList>
    </citation>
    <scope>NUCLEOTIDE SEQUENCE</scope>
</reference>
<sequence length="35" mass="3970">MGVRVLRERGSPGELQHSTQTHLQLQGTGDHRLFQ</sequence>
<accession>A0A0E9RUS9</accession>
<dbReference type="EMBL" id="GBXM01075656">
    <property type="protein sequence ID" value="JAH32921.1"/>
    <property type="molecule type" value="Transcribed_RNA"/>
</dbReference>
<organism evidence="2">
    <name type="scientific">Anguilla anguilla</name>
    <name type="common">European freshwater eel</name>
    <name type="synonym">Muraena anguilla</name>
    <dbReference type="NCBI Taxonomy" id="7936"/>
    <lineage>
        <taxon>Eukaryota</taxon>
        <taxon>Metazoa</taxon>
        <taxon>Chordata</taxon>
        <taxon>Craniata</taxon>
        <taxon>Vertebrata</taxon>
        <taxon>Euteleostomi</taxon>
        <taxon>Actinopterygii</taxon>
        <taxon>Neopterygii</taxon>
        <taxon>Teleostei</taxon>
        <taxon>Anguilliformes</taxon>
        <taxon>Anguillidae</taxon>
        <taxon>Anguilla</taxon>
    </lineage>
</organism>
<feature type="region of interest" description="Disordered" evidence="1">
    <location>
        <begin position="1"/>
        <end position="35"/>
    </location>
</feature>
<feature type="compositionally biased region" description="Low complexity" evidence="1">
    <location>
        <begin position="15"/>
        <end position="28"/>
    </location>
</feature>
<proteinExistence type="predicted"/>
<name>A0A0E9RUS9_ANGAN</name>